<reference evidence="1" key="1">
    <citation type="journal article" date="2014" name="Int. J. Syst. Evol. Microbiol.">
        <title>Complete genome of a new Firmicutes species belonging to the dominant human colonic microbiota ('Ruminococcus bicirculans') reveals two chromosomes and a selective capacity to utilize plant glucans.</title>
        <authorList>
            <consortium name="NISC Comparative Sequencing Program"/>
            <person name="Wegmann U."/>
            <person name="Louis P."/>
            <person name="Goesmann A."/>
            <person name="Henrissat B."/>
            <person name="Duncan S.H."/>
            <person name="Flint H.J."/>
        </authorList>
    </citation>
    <scope>NUCLEOTIDE SEQUENCE</scope>
    <source>
        <strain evidence="1">CGMCC 1.15287</strain>
    </source>
</reference>
<accession>A0A7W6KBV2</accession>
<keyword evidence="4" id="KW-1185">Reference proteome</keyword>
<sequence>MKIIKLTDQEVDDLKKALVIAMKTIDETTTGKGSDMIFADRLEVLENKLAGV</sequence>
<evidence type="ECO:0000313" key="3">
    <source>
        <dbReference type="Proteomes" id="UP000532273"/>
    </source>
</evidence>
<dbReference type="AlphaFoldDB" id="A0A7W6KBV2"/>
<gene>
    <name evidence="1" type="ORF">GCM10007422_09220</name>
    <name evidence="2" type="ORF">GGQ60_001713</name>
</gene>
<reference evidence="4" key="2">
    <citation type="journal article" date="2019" name="Int. J. Syst. Evol. Microbiol.">
        <title>The Global Catalogue of Microorganisms (GCM) 10K type strain sequencing project: providing services to taxonomists for standard genome sequencing and annotation.</title>
        <authorList>
            <consortium name="The Broad Institute Genomics Platform"/>
            <consortium name="The Broad Institute Genome Sequencing Center for Infectious Disease"/>
            <person name="Wu L."/>
            <person name="Ma J."/>
        </authorList>
    </citation>
    <scope>NUCLEOTIDE SEQUENCE [LARGE SCALE GENOMIC DNA]</scope>
    <source>
        <strain evidence="4">CGMCC 1.15287</strain>
    </source>
</reference>
<evidence type="ECO:0000313" key="2">
    <source>
        <dbReference type="EMBL" id="MBB4107732.1"/>
    </source>
</evidence>
<dbReference type="EMBL" id="JACIEF010000002">
    <property type="protein sequence ID" value="MBB4107732.1"/>
    <property type="molecule type" value="Genomic_DNA"/>
</dbReference>
<evidence type="ECO:0000313" key="4">
    <source>
        <dbReference type="Proteomes" id="UP000642938"/>
    </source>
</evidence>
<reference evidence="2 3" key="3">
    <citation type="submission" date="2020-08" db="EMBL/GenBank/DDBJ databases">
        <title>Genomic Encyclopedia of Type Strains, Phase IV (KMG-IV): sequencing the most valuable type-strain genomes for metagenomic binning, comparative biology and taxonomic classification.</title>
        <authorList>
            <person name="Goeker M."/>
        </authorList>
    </citation>
    <scope>NUCLEOTIDE SEQUENCE [LARGE SCALE GENOMIC DNA]</scope>
    <source>
        <strain evidence="2 3">DSM 100774</strain>
    </source>
</reference>
<dbReference type="Proteomes" id="UP000642938">
    <property type="component" value="Unassembled WGS sequence"/>
</dbReference>
<dbReference type="Proteomes" id="UP000532273">
    <property type="component" value="Unassembled WGS sequence"/>
</dbReference>
<dbReference type="RefSeq" id="WP_183762209.1">
    <property type="nucleotide sequence ID" value="NZ_BMHZ01000001.1"/>
</dbReference>
<proteinExistence type="predicted"/>
<name>A0A7W6KBV2_9SPHI</name>
<dbReference type="EMBL" id="BMHZ01000001">
    <property type="protein sequence ID" value="GGG97423.1"/>
    <property type="molecule type" value="Genomic_DNA"/>
</dbReference>
<protein>
    <submittedName>
        <fullName evidence="2">Uncharacterized protein</fullName>
    </submittedName>
</protein>
<organism evidence="2 3">
    <name type="scientific">Pedobacter zeae</name>
    <dbReference type="NCBI Taxonomy" id="1737356"/>
    <lineage>
        <taxon>Bacteria</taxon>
        <taxon>Pseudomonadati</taxon>
        <taxon>Bacteroidota</taxon>
        <taxon>Sphingobacteriia</taxon>
        <taxon>Sphingobacteriales</taxon>
        <taxon>Sphingobacteriaceae</taxon>
        <taxon>Pedobacter</taxon>
    </lineage>
</organism>
<evidence type="ECO:0000313" key="1">
    <source>
        <dbReference type="EMBL" id="GGG97423.1"/>
    </source>
</evidence>
<reference evidence="1" key="4">
    <citation type="submission" date="2024-05" db="EMBL/GenBank/DDBJ databases">
        <authorList>
            <person name="Sun Q."/>
            <person name="Zhou Y."/>
        </authorList>
    </citation>
    <scope>NUCLEOTIDE SEQUENCE</scope>
    <source>
        <strain evidence="1">CGMCC 1.15287</strain>
    </source>
</reference>
<comment type="caution">
    <text evidence="2">The sequence shown here is derived from an EMBL/GenBank/DDBJ whole genome shotgun (WGS) entry which is preliminary data.</text>
</comment>